<evidence type="ECO:0000313" key="4">
    <source>
        <dbReference type="Proteomes" id="UP000255355"/>
    </source>
</evidence>
<evidence type="ECO:0000256" key="1">
    <source>
        <dbReference type="SAM" id="MobiDB-lite"/>
    </source>
</evidence>
<proteinExistence type="predicted"/>
<comment type="caution">
    <text evidence="3">The sequence shown here is derived from an EMBL/GenBank/DDBJ whole genome shotgun (WGS) entry which is preliminary data.</text>
</comment>
<protein>
    <submittedName>
        <fullName evidence="3">DDE family transposase</fullName>
    </submittedName>
</protein>
<gene>
    <name evidence="3" type="ORF">DFR68_113128</name>
</gene>
<organism evidence="3 4">
    <name type="scientific">Nocardia mexicana</name>
    <dbReference type="NCBI Taxonomy" id="279262"/>
    <lineage>
        <taxon>Bacteria</taxon>
        <taxon>Bacillati</taxon>
        <taxon>Actinomycetota</taxon>
        <taxon>Actinomycetes</taxon>
        <taxon>Mycobacteriales</taxon>
        <taxon>Nocardiaceae</taxon>
        <taxon>Nocardia</taxon>
    </lineage>
</organism>
<dbReference type="AlphaFoldDB" id="A0A370GNX0"/>
<dbReference type="EMBL" id="QQAZ01000013">
    <property type="protein sequence ID" value="RDI45357.1"/>
    <property type="molecule type" value="Genomic_DNA"/>
</dbReference>
<reference evidence="3 4" key="1">
    <citation type="submission" date="2018-07" db="EMBL/GenBank/DDBJ databases">
        <title>Genomic Encyclopedia of Type Strains, Phase IV (KMG-IV): sequencing the most valuable type-strain genomes for metagenomic binning, comparative biology and taxonomic classification.</title>
        <authorList>
            <person name="Goeker M."/>
        </authorList>
    </citation>
    <scope>NUCLEOTIDE SEQUENCE [LARGE SCALE GENOMIC DNA]</scope>
    <source>
        <strain evidence="3 4">DSM 44952</strain>
    </source>
</reference>
<dbReference type="STRING" id="1210089.GCA_001613165_03151"/>
<evidence type="ECO:0000313" key="3">
    <source>
        <dbReference type="EMBL" id="RDI45357.1"/>
    </source>
</evidence>
<evidence type="ECO:0000259" key="2">
    <source>
        <dbReference type="Pfam" id="PF13701"/>
    </source>
</evidence>
<dbReference type="InterPro" id="IPR025668">
    <property type="entry name" value="Tnp_DDE_dom"/>
</dbReference>
<keyword evidence="4" id="KW-1185">Reference proteome</keyword>
<accession>A0A370GNX0</accession>
<sequence length="257" mass="27230">MGQCSSRLAADGSGVMSQARRSCCCVPPKRWGCPAGCLRSWRRGANSWRCMIWAMLCWIRRSPVAPGGDCLADVDMLHTEPSVFGAVASDPTVSRIIAAPAADTPKALSAIRSARAAARAVAWDRTGHCSPNHGIDTEHPLIIDLDATLTIAHSDKELSDINIQDDHRASPTRFLGRPTALAALANPGHDAVSGERRLEYSRRSQAGPSRGVAAVAIAAGLSSRAEGAGAYRLRWQHPTNSSTISPPGTCSTRSGSR</sequence>
<dbReference type="Pfam" id="PF13701">
    <property type="entry name" value="DDE_Tnp_1_4"/>
    <property type="match status" value="1"/>
</dbReference>
<dbReference type="Proteomes" id="UP000255355">
    <property type="component" value="Unassembled WGS sequence"/>
</dbReference>
<name>A0A370GNX0_9NOCA</name>
<feature type="region of interest" description="Disordered" evidence="1">
    <location>
        <begin position="234"/>
        <end position="257"/>
    </location>
</feature>
<feature type="compositionally biased region" description="Polar residues" evidence="1">
    <location>
        <begin position="237"/>
        <end position="257"/>
    </location>
</feature>
<feature type="domain" description="Transposase DDE" evidence="2">
    <location>
        <begin position="64"/>
        <end position="162"/>
    </location>
</feature>